<dbReference type="InterPro" id="IPR011257">
    <property type="entry name" value="DNA_glycosylase"/>
</dbReference>
<dbReference type="SUPFAM" id="SSF48150">
    <property type="entry name" value="DNA-glycosylase"/>
    <property type="match status" value="1"/>
</dbReference>
<name>A0A6A6L5L8_HEVBR</name>
<protein>
    <recommendedName>
        <fullName evidence="3">HhH-GPD domain-containing protein</fullName>
    </recommendedName>
</protein>
<dbReference type="GO" id="GO:0034039">
    <property type="term" value="F:8-oxo-7,8-dihydroguanine DNA N-glycosylase activity"/>
    <property type="evidence" value="ECO:0007669"/>
    <property type="project" value="TreeGrafter"/>
</dbReference>
<dbReference type="PANTHER" id="PTHR10242:SF2">
    <property type="entry name" value="N-GLYCOSYLASE_DNA LYASE"/>
    <property type="match status" value="1"/>
</dbReference>
<keyword evidence="2" id="KW-1185">Reference proteome</keyword>
<dbReference type="InterPro" id="IPR052054">
    <property type="entry name" value="Oxidative_DNA_repair_enzyme"/>
</dbReference>
<dbReference type="Gene3D" id="1.10.340.30">
    <property type="entry name" value="Hypothetical protein, domain 2"/>
    <property type="match status" value="1"/>
</dbReference>
<dbReference type="Proteomes" id="UP000467840">
    <property type="component" value="Chromosome 18"/>
</dbReference>
<evidence type="ECO:0008006" key="3">
    <source>
        <dbReference type="Google" id="ProtNLM"/>
    </source>
</evidence>
<evidence type="ECO:0000313" key="2">
    <source>
        <dbReference type="Proteomes" id="UP000467840"/>
    </source>
</evidence>
<sequence>MVTEQRLTDAGFDYRAKYITGTVNALQLKPGEGAEWVTDLCKLDLQAVIDALSALPGVGPNVAAAWLFSLLINTVPFQ</sequence>
<dbReference type="EMBL" id="JAAGAX010000012">
    <property type="protein sequence ID" value="KAF2296700.1"/>
    <property type="molecule type" value="Genomic_DNA"/>
</dbReference>
<comment type="caution">
    <text evidence="1">The sequence shown here is derived from an EMBL/GenBank/DDBJ whole genome shotgun (WGS) entry which is preliminary data.</text>
</comment>
<dbReference type="GO" id="GO:0005634">
    <property type="term" value="C:nucleus"/>
    <property type="evidence" value="ECO:0007669"/>
    <property type="project" value="TreeGrafter"/>
</dbReference>
<organism evidence="1 2">
    <name type="scientific">Hevea brasiliensis</name>
    <name type="common">Para rubber tree</name>
    <name type="synonym">Siphonia brasiliensis</name>
    <dbReference type="NCBI Taxonomy" id="3981"/>
    <lineage>
        <taxon>Eukaryota</taxon>
        <taxon>Viridiplantae</taxon>
        <taxon>Streptophyta</taxon>
        <taxon>Embryophyta</taxon>
        <taxon>Tracheophyta</taxon>
        <taxon>Spermatophyta</taxon>
        <taxon>Magnoliopsida</taxon>
        <taxon>eudicotyledons</taxon>
        <taxon>Gunneridae</taxon>
        <taxon>Pentapetalae</taxon>
        <taxon>rosids</taxon>
        <taxon>fabids</taxon>
        <taxon>Malpighiales</taxon>
        <taxon>Euphorbiaceae</taxon>
        <taxon>Crotonoideae</taxon>
        <taxon>Micrandreae</taxon>
        <taxon>Hevea</taxon>
    </lineage>
</organism>
<dbReference type="GO" id="GO:0006285">
    <property type="term" value="P:base-excision repair, AP site formation"/>
    <property type="evidence" value="ECO:0007669"/>
    <property type="project" value="TreeGrafter"/>
</dbReference>
<accession>A0A6A6L5L8</accession>
<proteinExistence type="predicted"/>
<dbReference type="PANTHER" id="PTHR10242">
    <property type="entry name" value="8-OXOGUANINE DNA GLYCOSYLASE"/>
    <property type="match status" value="1"/>
</dbReference>
<reference evidence="1 2" key="1">
    <citation type="journal article" date="2020" name="Mol. Plant">
        <title>The Chromosome-Based Rubber Tree Genome Provides New Insights into Spurge Genome Evolution and Rubber Biosynthesis.</title>
        <authorList>
            <person name="Liu J."/>
            <person name="Shi C."/>
            <person name="Shi C.C."/>
            <person name="Li W."/>
            <person name="Zhang Q.J."/>
            <person name="Zhang Y."/>
            <person name="Li K."/>
            <person name="Lu H.F."/>
            <person name="Shi C."/>
            <person name="Zhu S.T."/>
            <person name="Xiao Z.Y."/>
            <person name="Nan H."/>
            <person name="Yue Y."/>
            <person name="Zhu X.G."/>
            <person name="Wu Y."/>
            <person name="Hong X.N."/>
            <person name="Fan G.Y."/>
            <person name="Tong Y."/>
            <person name="Zhang D."/>
            <person name="Mao C.L."/>
            <person name="Liu Y.L."/>
            <person name="Hao S.J."/>
            <person name="Liu W.Q."/>
            <person name="Lv M.Q."/>
            <person name="Zhang H.B."/>
            <person name="Liu Y."/>
            <person name="Hu-Tang G.R."/>
            <person name="Wang J.P."/>
            <person name="Wang J.H."/>
            <person name="Sun Y.H."/>
            <person name="Ni S.B."/>
            <person name="Chen W.B."/>
            <person name="Zhang X.C."/>
            <person name="Jiao Y.N."/>
            <person name="Eichler E.E."/>
            <person name="Li G.H."/>
            <person name="Liu X."/>
            <person name="Gao L.Z."/>
        </authorList>
    </citation>
    <scope>NUCLEOTIDE SEQUENCE [LARGE SCALE GENOMIC DNA]</scope>
    <source>
        <strain evidence="2">cv. GT1</strain>
        <tissue evidence="1">Leaf</tissue>
    </source>
</reference>
<gene>
    <name evidence="1" type="ORF">GH714_001332</name>
</gene>
<evidence type="ECO:0000313" key="1">
    <source>
        <dbReference type="EMBL" id="KAF2296700.1"/>
    </source>
</evidence>
<dbReference type="AlphaFoldDB" id="A0A6A6L5L8"/>